<evidence type="ECO:0000313" key="7">
    <source>
        <dbReference type="EMBL" id="KIX85511.1"/>
    </source>
</evidence>
<dbReference type="EMBL" id="ARQD01000001">
    <property type="protein sequence ID" value="KIX85511.1"/>
    <property type="molecule type" value="Genomic_DNA"/>
</dbReference>
<evidence type="ECO:0000256" key="6">
    <source>
        <dbReference type="SAM" id="Phobius"/>
    </source>
</evidence>
<keyword evidence="3 6" id="KW-0812">Transmembrane</keyword>
<dbReference type="eggNOG" id="COG0531">
    <property type="taxonomic scope" value="Bacteria"/>
</dbReference>
<feature type="transmembrane region" description="Helical" evidence="6">
    <location>
        <begin position="217"/>
        <end position="239"/>
    </location>
</feature>
<evidence type="ECO:0000256" key="2">
    <source>
        <dbReference type="ARBA" id="ARBA00022475"/>
    </source>
</evidence>
<dbReference type="AlphaFoldDB" id="A0A0D2JEM1"/>
<feature type="transmembrane region" description="Helical" evidence="6">
    <location>
        <begin position="6"/>
        <end position="25"/>
    </location>
</feature>
<evidence type="ECO:0000256" key="1">
    <source>
        <dbReference type="ARBA" id="ARBA00004651"/>
    </source>
</evidence>
<evidence type="ECO:0008006" key="9">
    <source>
        <dbReference type="Google" id="ProtNLM"/>
    </source>
</evidence>
<dbReference type="PANTHER" id="PTHR42770">
    <property type="entry name" value="AMINO ACID TRANSPORTER-RELATED"/>
    <property type="match status" value="1"/>
</dbReference>
<feature type="transmembrane region" description="Helical" evidence="6">
    <location>
        <begin position="350"/>
        <end position="369"/>
    </location>
</feature>
<accession>A0A0D2JEM1</accession>
<feature type="transmembrane region" description="Helical" evidence="6">
    <location>
        <begin position="37"/>
        <end position="60"/>
    </location>
</feature>
<dbReference type="Gene3D" id="1.20.1740.10">
    <property type="entry name" value="Amino acid/polyamine transporter I"/>
    <property type="match status" value="1"/>
</dbReference>
<dbReference type="GO" id="GO:0005886">
    <property type="term" value="C:plasma membrane"/>
    <property type="evidence" value="ECO:0007669"/>
    <property type="project" value="UniProtKB-SubCell"/>
</dbReference>
<sequence>MSKKLSLSSAVLININVMLGSGIFINTVELVKRAGGLGFVAYIIIAIMMLPLIACIAKLVQLYPVGGFYAFGTSQLGSLVGFLGTWAYTVAKLASPTLMIHASMSLCQQILPVLQYINIYILDVCILSLFIGLNMFDIKTGSSIQKIFLGLKIVPISFAILASLYIISGGIYHIPVPLWSGIPLALPLVLYAATGFESTAALSSKIENPSVNGPRAIFISYAIVMFFAIIYQFLFYSAVGNFLADQVSYLGAFPSLLKLLPSFESIAHATQIVLNLTIASSALGGSYGILYSNTWNINTLAHAGHLYRSDILTRLNKHHIPYYAVLLQGLICLGYLGITGGYQVPLQQTSAFGCIIAYTISALALIRAVYTKKADGFPASIAYAGLLVCSILAGVSIYNFMINGTYSLLLMAILLIAGIGMYFHSRSKNKIKREIINSK</sequence>
<evidence type="ECO:0000256" key="5">
    <source>
        <dbReference type="ARBA" id="ARBA00023136"/>
    </source>
</evidence>
<gene>
    <name evidence="7" type="ORF">J120_00875</name>
</gene>
<dbReference type="GO" id="GO:0022857">
    <property type="term" value="F:transmembrane transporter activity"/>
    <property type="evidence" value="ECO:0007669"/>
    <property type="project" value="InterPro"/>
</dbReference>
<evidence type="ECO:0000256" key="4">
    <source>
        <dbReference type="ARBA" id="ARBA00022989"/>
    </source>
</evidence>
<dbReference type="Proteomes" id="UP000032214">
    <property type="component" value="Unassembled WGS sequence"/>
</dbReference>
<keyword evidence="4 6" id="KW-1133">Transmembrane helix</keyword>
<dbReference type="InterPro" id="IPR002293">
    <property type="entry name" value="AA/rel_permease1"/>
</dbReference>
<evidence type="ECO:0000256" key="3">
    <source>
        <dbReference type="ARBA" id="ARBA00022692"/>
    </source>
</evidence>
<name>A0A0D2JEM1_9BACT</name>
<keyword evidence="2" id="KW-1003">Cell membrane</keyword>
<feature type="transmembrane region" description="Helical" evidence="6">
    <location>
        <begin position="117"/>
        <end position="136"/>
    </location>
</feature>
<feature type="transmembrane region" description="Helical" evidence="6">
    <location>
        <begin position="148"/>
        <end position="172"/>
    </location>
</feature>
<feature type="transmembrane region" description="Helical" evidence="6">
    <location>
        <begin position="381"/>
        <end position="400"/>
    </location>
</feature>
<feature type="transmembrane region" description="Helical" evidence="6">
    <location>
        <begin position="406"/>
        <end position="423"/>
    </location>
</feature>
<protein>
    <recommendedName>
        <fullName evidence="9">Amino acid permease/ SLC12A domain-containing protein</fullName>
    </recommendedName>
</protein>
<evidence type="ECO:0000313" key="8">
    <source>
        <dbReference type="Proteomes" id="UP000032214"/>
    </source>
</evidence>
<dbReference type="STRING" id="1306947.J120_00875"/>
<dbReference type="Pfam" id="PF13520">
    <property type="entry name" value="AA_permease_2"/>
    <property type="match status" value="1"/>
</dbReference>
<proteinExistence type="predicted"/>
<dbReference type="PANTHER" id="PTHR42770:SF7">
    <property type="entry name" value="MEMBRANE PROTEIN"/>
    <property type="match status" value="1"/>
</dbReference>
<feature type="transmembrane region" description="Helical" evidence="6">
    <location>
        <begin position="320"/>
        <end position="338"/>
    </location>
</feature>
<keyword evidence="5 6" id="KW-0472">Membrane</keyword>
<organism evidence="7 8">
    <name type="scientific">candidate division TM6 bacterium JCVI TM6SC1</name>
    <dbReference type="NCBI Taxonomy" id="1306947"/>
    <lineage>
        <taxon>Bacteria</taxon>
        <taxon>Candidatus Babelota</taxon>
        <taxon>Vermiphilus</taxon>
    </lineage>
</organism>
<reference evidence="7 8" key="1">
    <citation type="journal article" date="2013" name="Proc. Natl. Acad. Sci. U.S.A.">
        <title>Candidate phylum TM6 genome recovered from a hospital sink biofilm provides genomic insights into this uncultivated phylum.</title>
        <authorList>
            <person name="McLean J.S."/>
            <person name="Lombardo M.J."/>
            <person name="Badger J.H."/>
            <person name="Edlund A."/>
            <person name="Novotny M."/>
            <person name="Yee-Greenbaum J."/>
            <person name="Vyahhi N."/>
            <person name="Hall A.P."/>
            <person name="Yang Y."/>
            <person name="Dupont C.L."/>
            <person name="Ziegler M.G."/>
            <person name="Chitsaz H."/>
            <person name="Allen A.E."/>
            <person name="Yooseph S."/>
            <person name="Tesler G."/>
            <person name="Pevzner P.A."/>
            <person name="Friedman R.M."/>
            <person name="Nealson K.H."/>
            <person name="Venter J.C."/>
            <person name="Lasken R.S."/>
        </authorList>
    </citation>
    <scope>NUCLEOTIDE SEQUENCE [LARGE SCALE GENOMIC DNA]</scope>
    <source>
        <strain evidence="7 8">TM6SC1</strain>
    </source>
</reference>
<feature type="transmembrane region" description="Helical" evidence="6">
    <location>
        <begin position="178"/>
        <end position="196"/>
    </location>
</feature>
<dbReference type="PIRSF" id="PIRSF006060">
    <property type="entry name" value="AA_transporter"/>
    <property type="match status" value="1"/>
</dbReference>
<feature type="transmembrane region" description="Helical" evidence="6">
    <location>
        <begin position="266"/>
        <end position="290"/>
    </location>
</feature>
<comment type="caution">
    <text evidence="7">The sequence shown here is derived from an EMBL/GenBank/DDBJ whole genome shotgun (WGS) entry which is preliminary data.</text>
</comment>
<keyword evidence="8" id="KW-1185">Reference proteome</keyword>
<comment type="subcellular location">
    <subcellularLocation>
        <location evidence="1">Cell membrane</location>
        <topology evidence="1">Multi-pass membrane protein</topology>
    </subcellularLocation>
</comment>
<feature type="transmembrane region" description="Helical" evidence="6">
    <location>
        <begin position="66"/>
        <end position="86"/>
    </location>
</feature>
<dbReference type="InterPro" id="IPR050367">
    <property type="entry name" value="APC_superfamily"/>
</dbReference>